<dbReference type="GO" id="GO:0008239">
    <property type="term" value="F:dipeptidyl-peptidase activity"/>
    <property type="evidence" value="ECO:0007669"/>
    <property type="project" value="TreeGrafter"/>
</dbReference>
<evidence type="ECO:0000256" key="1">
    <source>
        <dbReference type="ARBA" id="ARBA00023180"/>
    </source>
</evidence>
<dbReference type="EMBL" id="ACVA01000021">
    <property type="protein sequence ID" value="EEX19040.1"/>
    <property type="molecule type" value="Genomic_DNA"/>
</dbReference>
<dbReference type="eggNOG" id="COG1506">
    <property type="taxonomic scope" value="Bacteria"/>
</dbReference>
<dbReference type="Gene3D" id="2.140.10.30">
    <property type="entry name" value="Dipeptidylpeptidase IV, N-terminal domain"/>
    <property type="match status" value="1"/>
</dbReference>
<dbReference type="Gene3D" id="3.40.50.1820">
    <property type="entry name" value="alpha/beta hydrolase"/>
    <property type="match status" value="1"/>
</dbReference>
<dbReference type="PANTHER" id="PTHR11731:SF193">
    <property type="entry name" value="DIPEPTIDYL PEPTIDASE 9"/>
    <property type="match status" value="1"/>
</dbReference>
<dbReference type="PANTHER" id="PTHR11731">
    <property type="entry name" value="PROTEASE FAMILY S9B,C DIPEPTIDYL-PEPTIDASE IV-RELATED"/>
    <property type="match status" value="1"/>
</dbReference>
<proteinExistence type="predicted"/>
<dbReference type="InterPro" id="IPR002469">
    <property type="entry name" value="Peptidase_S9B_N"/>
</dbReference>
<dbReference type="GO" id="GO:0008236">
    <property type="term" value="F:serine-type peptidase activity"/>
    <property type="evidence" value="ECO:0007669"/>
    <property type="project" value="InterPro"/>
</dbReference>
<protein>
    <submittedName>
        <fullName evidence="4">Peptidase, S9A/B/C family, catalytic domain protein</fullName>
        <ecNumber evidence="4">3.4.-.-</ecNumber>
    </submittedName>
</protein>
<reference evidence="4 5" key="1">
    <citation type="submission" date="2009-09" db="EMBL/GenBank/DDBJ databases">
        <authorList>
            <person name="Weinstock G."/>
            <person name="Sodergren E."/>
            <person name="Clifton S."/>
            <person name="Fulton L."/>
            <person name="Fulton B."/>
            <person name="Courtney L."/>
            <person name="Fronick C."/>
            <person name="Harrison M."/>
            <person name="Strong C."/>
            <person name="Farmer C."/>
            <person name="Delahaunty K."/>
            <person name="Markovic C."/>
            <person name="Hall O."/>
            <person name="Minx P."/>
            <person name="Tomlinson C."/>
            <person name="Mitreva M."/>
            <person name="Nelson J."/>
            <person name="Hou S."/>
            <person name="Wollam A."/>
            <person name="Pepin K.H."/>
            <person name="Johnson M."/>
            <person name="Bhonagiri V."/>
            <person name="Nash W.E."/>
            <person name="Warren W."/>
            <person name="Chinwalla A."/>
            <person name="Mardis E.R."/>
            <person name="Wilson R.K."/>
        </authorList>
    </citation>
    <scope>NUCLEOTIDE SEQUENCE [LARGE SCALE GENOMIC DNA]</scope>
    <source>
        <strain evidence="4 5">F0319</strain>
    </source>
</reference>
<keyword evidence="4" id="KW-0378">Hydrolase</keyword>
<comment type="caution">
    <text evidence="4">The sequence shown here is derived from an EMBL/GenBank/DDBJ whole genome shotgun (WGS) entry which is preliminary data.</text>
</comment>
<accession>C9MN71</accession>
<dbReference type="Proteomes" id="UP000003327">
    <property type="component" value="Unassembled WGS sequence"/>
</dbReference>
<organism evidence="4 5">
    <name type="scientific">Prevotella veroralis F0319</name>
    <dbReference type="NCBI Taxonomy" id="649761"/>
    <lineage>
        <taxon>Bacteria</taxon>
        <taxon>Pseudomonadati</taxon>
        <taxon>Bacteroidota</taxon>
        <taxon>Bacteroidia</taxon>
        <taxon>Bacteroidales</taxon>
        <taxon>Prevotellaceae</taxon>
        <taxon>Prevotella</taxon>
    </lineage>
</organism>
<keyword evidence="1" id="KW-0325">Glycoprotein</keyword>
<evidence type="ECO:0000313" key="4">
    <source>
        <dbReference type="EMBL" id="EEX19040.1"/>
    </source>
</evidence>
<dbReference type="HOGENOM" id="CLU_006105_2_0_10"/>
<evidence type="ECO:0000259" key="3">
    <source>
        <dbReference type="Pfam" id="PF00930"/>
    </source>
</evidence>
<sequence length="744" mass="84651">MYRIFYTFAMFKLDFMKRIILMCATILTALQLMAGEPISIRDITAGVFAAKRISGVNSLKGTSEYARISEDGRQVVKYSFVTGKPTGVIFDLANAKGENLKSFDDYEVSADGNRLLLQTNTHRIYRRSFTADFYLYDVKTKQLKRLSKEGAEQIPTFSPDGTKIAFVHKNNIYITDGDKETQVTTDGEFNKVINGLPDWVNEEEFGFNNALAWGADSKTLSWIRYDESKVKTYSLQLFRGSHPQLDAYSVYPGEYSYKYPKAGEDNSKVSVWSYSLEGASVRQINLPLAADGYIPRIKTTTDPNRVVIYTMNRHQDELNLYAANPHTGLCSLLIKEHISKYVQEAAMEGISIMKDYILFPSDRDGFMHLYLYNKDGKLLRQIDKGNYDVTAIYGYDEKTGNTYFQAAARKPMQREVYVVNKSGKMTCLSAHEGWNAASFSGDYKYFLNTWSDSNHPFVYTIYDNRGKEVREVLNNKELEEKLLKYNNAGVEFFSFTTSEGVKLNGWMIKPSDFDASKKYPVIMHQYSGPGSQQVVDNWNVGSMGNGGMFDYYLAQKGYIVVTVDGRGTGARGADFEKSIYMRLGDLESKDQVETALWLGKQSYVDASRIGIWGWSFGGFNTLMSMSEGRGVFKAGVAIAPPTDWRFYDTIYTERYMRTPQENAAGYAINPINRVNQMQGKLLICHGMADDNVHPQNTFEYSEALVQADKDFRELFYTNRNHSIYGGNTRNHLLRQVADWFIENL</sequence>
<dbReference type="AlphaFoldDB" id="C9MN71"/>
<dbReference type="Pfam" id="PF00326">
    <property type="entry name" value="Peptidase_S9"/>
    <property type="match status" value="1"/>
</dbReference>
<feature type="domain" description="Peptidase S9 prolyl oligopeptidase catalytic" evidence="2">
    <location>
        <begin position="551"/>
        <end position="743"/>
    </location>
</feature>
<name>C9MN71_9BACT</name>
<dbReference type="Pfam" id="PF00930">
    <property type="entry name" value="DPPIV_N"/>
    <property type="match status" value="1"/>
</dbReference>
<dbReference type="eggNOG" id="COG0823">
    <property type="taxonomic scope" value="Bacteria"/>
</dbReference>
<dbReference type="EC" id="3.4.-.-" evidence="4"/>
<dbReference type="ESTHER" id="9bact-c9mn71">
    <property type="family name" value="DPP4N_Peptidase_S9"/>
</dbReference>
<dbReference type="InterPro" id="IPR050278">
    <property type="entry name" value="Serine_Prot_S9B/DPPIV"/>
</dbReference>
<keyword evidence="5" id="KW-1185">Reference proteome</keyword>
<dbReference type="STRING" id="649761.HMPREF0973_01056"/>
<dbReference type="FunFam" id="3.40.50.1820:FF:000003">
    <property type="entry name" value="Dipeptidyl peptidase 4"/>
    <property type="match status" value="1"/>
</dbReference>
<evidence type="ECO:0000313" key="5">
    <source>
        <dbReference type="Proteomes" id="UP000003327"/>
    </source>
</evidence>
<dbReference type="MEROPS" id="S09.013"/>
<dbReference type="InterPro" id="IPR001375">
    <property type="entry name" value="Peptidase_S9_cat"/>
</dbReference>
<gene>
    <name evidence="4" type="ORF">HMPREF0973_01056</name>
</gene>
<dbReference type="SUPFAM" id="SSF82171">
    <property type="entry name" value="DPP6 N-terminal domain-like"/>
    <property type="match status" value="1"/>
</dbReference>
<dbReference type="InterPro" id="IPR029058">
    <property type="entry name" value="AB_hydrolase_fold"/>
</dbReference>
<evidence type="ECO:0000259" key="2">
    <source>
        <dbReference type="Pfam" id="PF00326"/>
    </source>
</evidence>
<dbReference type="SUPFAM" id="SSF53474">
    <property type="entry name" value="alpha/beta-Hydrolases"/>
    <property type="match status" value="1"/>
</dbReference>
<feature type="domain" description="Dipeptidylpeptidase IV N-terminal" evidence="3">
    <location>
        <begin position="109"/>
        <end position="456"/>
    </location>
</feature>
<dbReference type="GO" id="GO:0006508">
    <property type="term" value="P:proteolysis"/>
    <property type="evidence" value="ECO:0007669"/>
    <property type="project" value="InterPro"/>
</dbReference>